<evidence type="ECO:0008006" key="3">
    <source>
        <dbReference type="Google" id="ProtNLM"/>
    </source>
</evidence>
<keyword evidence="2" id="KW-1185">Reference proteome</keyword>
<dbReference type="AlphaFoldDB" id="A0A8X6TIW1"/>
<accession>A0A8X6TIW1</accession>
<organism evidence="1 2">
    <name type="scientific">Nephila pilipes</name>
    <name type="common">Giant wood spider</name>
    <name type="synonym">Nephila maculata</name>
    <dbReference type="NCBI Taxonomy" id="299642"/>
    <lineage>
        <taxon>Eukaryota</taxon>
        <taxon>Metazoa</taxon>
        <taxon>Ecdysozoa</taxon>
        <taxon>Arthropoda</taxon>
        <taxon>Chelicerata</taxon>
        <taxon>Arachnida</taxon>
        <taxon>Araneae</taxon>
        <taxon>Araneomorphae</taxon>
        <taxon>Entelegynae</taxon>
        <taxon>Araneoidea</taxon>
        <taxon>Nephilidae</taxon>
        <taxon>Nephila</taxon>
    </lineage>
</organism>
<comment type="caution">
    <text evidence="1">The sequence shown here is derived from an EMBL/GenBank/DDBJ whole genome shotgun (WGS) entry which is preliminary data.</text>
</comment>
<evidence type="ECO:0000313" key="2">
    <source>
        <dbReference type="Proteomes" id="UP000887013"/>
    </source>
</evidence>
<evidence type="ECO:0000313" key="1">
    <source>
        <dbReference type="EMBL" id="GFT15306.1"/>
    </source>
</evidence>
<dbReference type="EMBL" id="BMAW01058259">
    <property type="protein sequence ID" value="GFT15306.1"/>
    <property type="molecule type" value="Genomic_DNA"/>
</dbReference>
<reference evidence="1" key="1">
    <citation type="submission" date="2020-08" db="EMBL/GenBank/DDBJ databases">
        <title>Multicomponent nature underlies the extraordinary mechanical properties of spider dragline silk.</title>
        <authorList>
            <person name="Kono N."/>
            <person name="Nakamura H."/>
            <person name="Mori M."/>
            <person name="Yoshida Y."/>
            <person name="Ohtoshi R."/>
            <person name="Malay A.D."/>
            <person name="Moran D.A.P."/>
            <person name="Tomita M."/>
            <person name="Numata K."/>
            <person name="Arakawa K."/>
        </authorList>
    </citation>
    <scope>NUCLEOTIDE SEQUENCE</scope>
</reference>
<name>A0A8X6TIW1_NEPPI</name>
<proteinExistence type="predicted"/>
<dbReference type="Proteomes" id="UP000887013">
    <property type="component" value="Unassembled WGS sequence"/>
</dbReference>
<protein>
    <recommendedName>
        <fullName evidence="3">Mos1 transposase HTH domain-containing protein</fullName>
    </recommendedName>
</protein>
<sequence>MASSIRNSTKRELRSFICFLHVKDEHPADIHQEVSGDGKIDKMLLKWYILFEERIDVHEYRTGESSVTCDAFYYQMDAGV</sequence>
<gene>
    <name evidence="1" type="ORF">NPIL_2561</name>
</gene>